<keyword evidence="3" id="KW-1185">Reference proteome</keyword>
<evidence type="ECO:0000313" key="2">
    <source>
        <dbReference type="EMBL" id="MFD1674254.1"/>
    </source>
</evidence>
<gene>
    <name evidence="2" type="ORF">ACFSB2_05940</name>
</gene>
<comment type="caution">
    <text evidence="2">The sequence shown here is derived from an EMBL/GenBank/DDBJ whole genome shotgun (WGS) entry which is preliminary data.</text>
</comment>
<proteinExistence type="predicted"/>
<keyword evidence="1" id="KW-1133">Transmembrane helix</keyword>
<keyword evidence="1" id="KW-0472">Membrane</keyword>
<keyword evidence="1" id="KW-0812">Transmembrane</keyword>
<feature type="transmembrane region" description="Helical" evidence="1">
    <location>
        <begin position="63"/>
        <end position="82"/>
    </location>
</feature>
<reference evidence="3" key="1">
    <citation type="journal article" date="2019" name="Int. J. Syst. Evol. Microbiol.">
        <title>The Global Catalogue of Microorganisms (GCM) 10K type strain sequencing project: providing services to taxonomists for standard genome sequencing and annotation.</title>
        <authorList>
            <consortium name="The Broad Institute Genomics Platform"/>
            <consortium name="The Broad Institute Genome Sequencing Center for Infectious Disease"/>
            <person name="Wu L."/>
            <person name="Ma J."/>
        </authorList>
    </citation>
    <scope>NUCLEOTIDE SEQUENCE [LARGE SCALE GENOMIC DNA]</scope>
    <source>
        <strain evidence="3">CGMCC 1.12286</strain>
    </source>
</reference>
<dbReference type="EMBL" id="JBHUCX010000018">
    <property type="protein sequence ID" value="MFD1674254.1"/>
    <property type="molecule type" value="Genomic_DNA"/>
</dbReference>
<name>A0ABW4JDU1_9BACL</name>
<sequence length="122" mass="13230">MNSKTTCRIIGWIFLTLGGIGVCGGHVGTYLQFTHVESYLNLAFGSISVLAARRRHRVSAATAMLTGLLYCIWGTSGLFFQHPLLGSVEPLDTIMHELAAIWGIGTAAHDVLLWRKQISSAS</sequence>
<dbReference type="Proteomes" id="UP001597079">
    <property type="component" value="Unassembled WGS sequence"/>
</dbReference>
<evidence type="ECO:0008006" key="4">
    <source>
        <dbReference type="Google" id="ProtNLM"/>
    </source>
</evidence>
<evidence type="ECO:0000313" key="3">
    <source>
        <dbReference type="Proteomes" id="UP001597079"/>
    </source>
</evidence>
<accession>A0ABW4JDU1</accession>
<protein>
    <recommendedName>
        <fullName evidence="4">DUF4383 domain-containing protein</fullName>
    </recommendedName>
</protein>
<feature type="transmembrane region" description="Helical" evidence="1">
    <location>
        <begin position="9"/>
        <end position="27"/>
    </location>
</feature>
<dbReference type="RefSeq" id="WP_377942122.1">
    <property type="nucleotide sequence ID" value="NZ_JBHUCX010000018.1"/>
</dbReference>
<organism evidence="2 3">
    <name type="scientific">Alicyclobacillus fodiniaquatilis</name>
    <dbReference type="NCBI Taxonomy" id="1661150"/>
    <lineage>
        <taxon>Bacteria</taxon>
        <taxon>Bacillati</taxon>
        <taxon>Bacillota</taxon>
        <taxon>Bacilli</taxon>
        <taxon>Bacillales</taxon>
        <taxon>Alicyclobacillaceae</taxon>
        <taxon>Alicyclobacillus</taxon>
    </lineage>
</organism>
<evidence type="ECO:0000256" key="1">
    <source>
        <dbReference type="SAM" id="Phobius"/>
    </source>
</evidence>